<dbReference type="Proteomes" id="UP001434883">
    <property type="component" value="Unassembled WGS sequence"/>
</dbReference>
<accession>A0ABV0RH59</accession>
<keyword evidence="2" id="KW-1185">Reference proteome</keyword>
<evidence type="ECO:0000313" key="1">
    <source>
        <dbReference type="EMBL" id="MEQ2206948.1"/>
    </source>
</evidence>
<protein>
    <submittedName>
        <fullName evidence="1">Uncharacterized protein</fullName>
    </submittedName>
</protein>
<proteinExistence type="predicted"/>
<sequence>MRARGLMVETGFKLMKYSEVARESCKKHTLPIASFEASKTSGVMMNNESVTANFFPPRQSVSLQTFLENNIRNRKREWLKETTLPHGNSIWNALQKYSHPWPFPIPSFKHLMINCFIHHTKIKYVRHNC</sequence>
<organism evidence="1 2">
    <name type="scientific">Xenoophorus captivus</name>
    <dbReference type="NCBI Taxonomy" id="1517983"/>
    <lineage>
        <taxon>Eukaryota</taxon>
        <taxon>Metazoa</taxon>
        <taxon>Chordata</taxon>
        <taxon>Craniata</taxon>
        <taxon>Vertebrata</taxon>
        <taxon>Euteleostomi</taxon>
        <taxon>Actinopterygii</taxon>
        <taxon>Neopterygii</taxon>
        <taxon>Teleostei</taxon>
        <taxon>Neoteleostei</taxon>
        <taxon>Acanthomorphata</taxon>
        <taxon>Ovalentaria</taxon>
        <taxon>Atherinomorphae</taxon>
        <taxon>Cyprinodontiformes</taxon>
        <taxon>Goodeidae</taxon>
        <taxon>Xenoophorus</taxon>
    </lineage>
</organism>
<gene>
    <name evidence="1" type="ORF">XENOCAPTIV_005191</name>
</gene>
<evidence type="ECO:0000313" key="2">
    <source>
        <dbReference type="Proteomes" id="UP001434883"/>
    </source>
</evidence>
<comment type="caution">
    <text evidence="1">The sequence shown here is derived from an EMBL/GenBank/DDBJ whole genome shotgun (WGS) entry which is preliminary data.</text>
</comment>
<name>A0ABV0RH59_9TELE</name>
<reference evidence="1 2" key="1">
    <citation type="submission" date="2021-06" db="EMBL/GenBank/DDBJ databases">
        <authorList>
            <person name="Palmer J.M."/>
        </authorList>
    </citation>
    <scope>NUCLEOTIDE SEQUENCE [LARGE SCALE GENOMIC DNA]</scope>
    <source>
        <strain evidence="1 2">XC_2019</strain>
        <tissue evidence="1">Muscle</tissue>
    </source>
</reference>
<dbReference type="EMBL" id="JAHRIN010043569">
    <property type="protein sequence ID" value="MEQ2206948.1"/>
    <property type="molecule type" value="Genomic_DNA"/>
</dbReference>